<proteinExistence type="predicted"/>
<protein>
    <submittedName>
        <fullName evidence="2">Polysaccharide deacetylase family protein</fullName>
    </submittedName>
</protein>
<dbReference type="AlphaFoldDB" id="A0ABD4T7K1"/>
<feature type="domain" description="NodB homology" evidence="1">
    <location>
        <begin position="24"/>
        <end position="315"/>
    </location>
</feature>
<dbReference type="SUPFAM" id="SSF88713">
    <property type="entry name" value="Glycoside hydrolase/deacetylase"/>
    <property type="match status" value="1"/>
</dbReference>
<dbReference type="InterPro" id="IPR050248">
    <property type="entry name" value="Polysacc_deacetylase_ArnD"/>
</dbReference>
<comment type="caution">
    <text evidence="2">The sequence shown here is derived from an EMBL/GenBank/DDBJ whole genome shotgun (WGS) entry which is preliminary data.</text>
</comment>
<keyword evidence="3" id="KW-1185">Reference proteome</keyword>
<dbReference type="PANTHER" id="PTHR10587">
    <property type="entry name" value="GLYCOSYL TRANSFERASE-RELATED"/>
    <property type="match status" value="1"/>
</dbReference>
<name>A0ABD4T7K1_9CYAN</name>
<sequence>MPQLASISLDLDNQWSYMRAQGIPGWDQFPSYLPQLVPKILQVLEQLDLRLTVFVVGRDAEVAENIPCLRAFVAAGHSLGNHSYLHQPWMHEASVEAIRAELEQAEQAIQQATGQILTGFRGPGFAVSRELLALLQDRGYRYDASVFPTYLGSIVRRASLRGVPLAHRPRRKPQFGTFADGFRPLRPYRWQVNRQTLLEIPVTTLPILRIPIHFTYLHFLAQRSRSLATVYFHLALGLCQLFRMEPSFLLHPLDFVGGDQVPELRSFPGMGMRSDRKCALTVQYLKTLQRRYRLMALSDYVEVVAQRDRWRTVVL</sequence>
<organism evidence="2 3">
    <name type="scientific">Lyngbya confervoides BDU141951</name>
    <dbReference type="NCBI Taxonomy" id="1574623"/>
    <lineage>
        <taxon>Bacteria</taxon>
        <taxon>Bacillati</taxon>
        <taxon>Cyanobacteriota</taxon>
        <taxon>Cyanophyceae</taxon>
        <taxon>Oscillatoriophycideae</taxon>
        <taxon>Oscillatoriales</taxon>
        <taxon>Microcoleaceae</taxon>
        <taxon>Lyngbya</taxon>
    </lineage>
</organism>
<dbReference type="EMBL" id="JTHE03000103">
    <property type="protein sequence ID" value="MCM1984693.1"/>
    <property type="molecule type" value="Genomic_DNA"/>
</dbReference>
<dbReference type="CDD" id="cd10940">
    <property type="entry name" value="CE4_PuuE_HpPgdA_like_1"/>
    <property type="match status" value="1"/>
</dbReference>
<dbReference type="Proteomes" id="UP000031561">
    <property type="component" value="Unassembled WGS sequence"/>
</dbReference>
<dbReference type="RefSeq" id="WP_166276800.1">
    <property type="nucleotide sequence ID" value="NZ_JTHE03000103.1"/>
</dbReference>
<evidence type="ECO:0000259" key="1">
    <source>
        <dbReference type="PROSITE" id="PS51677"/>
    </source>
</evidence>
<dbReference type="InterPro" id="IPR011330">
    <property type="entry name" value="Glyco_hydro/deAcase_b/a-brl"/>
</dbReference>
<dbReference type="Pfam" id="PF01522">
    <property type="entry name" value="Polysacc_deac_1"/>
    <property type="match status" value="1"/>
</dbReference>
<gene>
    <name evidence="2" type="ORF">QQ91_0017865</name>
</gene>
<dbReference type="Gene3D" id="3.20.20.370">
    <property type="entry name" value="Glycoside hydrolase/deacetylase"/>
    <property type="match status" value="1"/>
</dbReference>
<evidence type="ECO:0000313" key="2">
    <source>
        <dbReference type="EMBL" id="MCM1984693.1"/>
    </source>
</evidence>
<accession>A0ABD4T7K1</accession>
<dbReference type="PROSITE" id="PS51677">
    <property type="entry name" value="NODB"/>
    <property type="match status" value="1"/>
</dbReference>
<reference evidence="2 3" key="1">
    <citation type="journal article" date="2015" name="Genome Announc.">
        <title>Draft Genome Sequence of Filamentous Marine Cyanobacterium Lyngbya confervoides Strain BDU141951.</title>
        <authorList>
            <person name="Chandrababunaidu M.M."/>
            <person name="Sen D."/>
            <person name="Tripathy S."/>
        </authorList>
    </citation>
    <scope>NUCLEOTIDE SEQUENCE [LARGE SCALE GENOMIC DNA]</scope>
    <source>
        <strain evidence="2 3">BDU141951</strain>
    </source>
</reference>
<dbReference type="InterPro" id="IPR002509">
    <property type="entry name" value="NODB_dom"/>
</dbReference>
<evidence type="ECO:0000313" key="3">
    <source>
        <dbReference type="Proteomes" id="UP000031561"/>
    </source>
</evidence>